<sequence>MSPLLPQIVSPQRLAPPLHFLRLVPTAACRRRARYCALLASCSKRLDNLHCLSIAQIDTNLVKFTVNLF</sequence>
<proteinExistence type="predicted"/>
<accession>A0A0A9AQ93</accession>
<organism evidence="1">
    <name type="scientific">Arundo donax</name>
    <name type="common">Giant reed</name>
    <name type="synonym">Donax arundinaceus</name>
    <dbReference type="NCBI Taxonomy" id="35708"/>
    <lineage>
        <taxon>Eukaryota</taxon>
        <taxon>Viridiplantae</taxon>
        <taxon>Streptophyta</taxon>
        <taxon>Embryophyta</taxon>
        <taxon>Tracheophyta</taxon>
        <taxon>Spermatophyta</taxon>
        <taxon>Magnoliopsida</taxon>
        <taxon>Liliopsida</taxon>
        <taxon>Poales</taxon>
        <taxon>Poaceae</taxon>
        <taxon>PACMAD clade</taxon>
        <taxon>Arundinoideae</taxon>
        <taxon>Arundineae</taxon>
        <taxon>Arundo</taxon>
    </lineage>
</organism>
<evidence type="ECO:0000313" key="1">
    <source>
        <dbReference type="EMBL" id="JAD53904.1"/>
    </source>
</evidence>
<name>A0A0A9AQ93_ARUDO</name>
<dbReference type="AlphaFoldDB" id="A0A0A9AQ93"/>
<reference evidence="1" key="2">
    <citation type="journal article" date="2015" name="Data Brief">
        <title>Shoot transcriptome of the giant reed, Arundo donax.</title>
        <authorList>
            <person name="Barrero R.A."/>
            <person name="Guerrero F.D."/>
            <person name="Moolhuijzen P."/>
            <person name="Goolsby J.A."/>
            <person name="Tidwell J."/>
            <person name="Bellgard S.E."/>
            <person name="Bellgard M.I."/>
        </authorList>
    </citation>
    <scope>NUCLEOTIDE SEQUENCE</scope>
    <source>
        <tissue evidence="1">Shoot tissue taken approximately 20 cm above the soil surface</tissue>
    </source>
</reference>
<protein>
    <submittedName>
        <fullName evidence="1">Uncharacterized protein</fullName>
    </submittedName>
</protein>
<reference evidence="1" key="1">
    <citation type="submission" date="2014-09" db="EMBL/GenBank/DDBJ databases">
        <authorList>
            <person name="Magalhaes I.L.F."/>
            <person name="Oliveira U."/>
            <person name="Santos F.R."/>
            <person name="Vidigal T.H.D.A."/>
            <person name="Brescovit A.D."/>
            <person name="Santos A.J."/>
        </authorList>
    </citation>
    <scope>NUCLEOTIDE SEQUENCE</scope>
    <source>
        <tissue evidence="1">Shoot tissue taken approximately 20 cm above the soil surface</tissue>
    </source>
</reference>
<dbReference type="EMBL" id="GBRH01243991">
    <property type="protein sequence ID" value="JAD53904.1"/>
    <property type="molecule type" value="Transcribed_RNA"/>
</dbReference>